<accession>A0A0A9FS24</accession>
<reference evidence="1" key="2">
    <citation type="journal article" date="2015" name="Data Brief">
        <title>Shoot transcriptome of the giant reed, Arundo donax.</title>
        <authorList>
            <person name="Barrero R.A."/>
            <person name="Guerrero F.D."/>
            <person name="Moolhuijzen P."/>
            <person name="Goolsby J.A."/>
            <person name="Tidwell J."/>
            <person name="Bellgard S.E."/>
            <person name="Bellgard M.I."/>
        </authorList>
    </citation>
    <scope>NUCLEOTIDE SEQUENCE</scope>
    <source>
        <tissue evidence="1">Shoot tissue taken approximately 20 cm above the soil surface</tissue>
    </source>
</reference>
<organism evidence="1">
    <name type="scientific">Arundo donax</name>
    <name type="common">Giant reed</name>
    <name type="synonym">Donax arundinaceus</name>
    <dbReference type="NCBI Taxonomy" id="35708"/>
    <lineage>
        <taxon>Eukaryota</taxon>
        <taxon>Viridiplantae</taxon>
        <taxon>Streptophyta</taxon>
        <taxon>Embryophyta</taxon>
        <taxon>Tracheophyta</taxon>
        <taxon>Spermatophyta</taxon>
        <taxon>Magnoliopsida</taxon>
        <taxon>Liliopsida</taxon>
        <taxon>Poales</taxon>
        <taxon>Poaceae</taxon>
        <taxon>PACMAD clade</taxon>
        <taxon>Arundinoideae</taxon>
        <taxon>Arundineae</taxon>
        <taxon>Arundo</taxon>
    </lineage>
</organism>
<dbReference type="AlphaFoldDB" id="A0A0A9FS24"/>
<sequence>MHPHSSDKFAFRNKVHLTIARRLF</sequence>
<name>A0A0A9FS24_ARUDO</name>
<evidence type="ECO:0000313" key="1">
    <source>
        <dbReference type="EMBL" id="JAE15082.1"/>
    </source>
</evidence>
<proteinExistence type="predicted"/>
<reference evidence="1" key="1">
    <citation type="submission" date="2014-09" db="EMBL/GenBank/DDBJ databases">
        <authorList>
            <person name="Magalhaes I.L.F."/>
            <person name="Oliveira U."/>
            <person name="Santos F.R."/>
            <person name="Vidigal T.H.D.A."/>
            <person name="Brescovit A.D."/>
            <person name="Santos A.J."/>
        </authorList>
    </citation>
    <scope>NUCLEOTIDE SEQUENCE</scope>
    <source>
        <tissue evidence="1">Shoot tissue taken approximately 20 cm above the soil surface</tissue>
    </source>
</reference>
<protein>
    <submittedName>
        <fullName evidence="1">Uncharacterized protein</fullName>
    </submittedName>
</protein>
<dbReference type="EMBL" id="GBRH01182814">
    <property type="protein sequence ID" value="JAE15082.1"/>
    <property type="molecule type" value="Transcribed_RNA"/>
</dbReference>